<dbReference type="Proteomes" id="UP000030153">
    <property type="component" value="Unassembled WGS sequence"/>
</dbReference>
<reference evidence="2 3" key="1">
    <citation type="submission" date="2013-08" db="EMBL/GenBank/DDBJ databases">
        <title>Genome of Pontibacillus chungwhensis.</title>
        <authorList>
            <person name="Wang Q."/>
            <person name="Wang G."/>
        </authorList>
    </citation>
    <scope>NUCLEOTIDE SEQUENCE [LARGE SCALE GENOMIC DNA]</scope>
    <source>
        <strain evidence="2 3">BH030062</strain>
    </source>
</reference>
<dbReference type="AlphaFoldDB" id="A0A0A2UUS8"/>
<dbReference type="Pfam" id="PF14068">
    <property type="entry name" value="YuiB"/>
    <property type="match status" value="1"/>
</dbReference>
<keyword evidence="3" id="KW-1185">Reference proteome</keyword>
<evidence type="ECO:0000313" key="2">
    <source>
        <dbReference type="EMBL" id="KGP91679.1"/>
    </source>
</evidence>
<proteinExistence type="predicted"/>
<keyword evidence="1" id="KW-0812">Transmembrane</keyword>
<dbReference type="eggNOG" id="ENOG5032RYS">
    <property type="taxonomic scope" value="Bacteria"/>
</dbReference>
<evidence type="ECO:0000313" key="3">
    <source>
        <dbReference type="Proteomes" id="UP000030153"/>
    </source>
</evidence>
<comment type="caution">
    <text evidence="2">The sequence shown here is derived from an EMBL/GenBank/DDBJ whole genome shotgun (WGS) entry which is preliminary data.</text>
</comment>
<accession>A0A0A2UUS8</accession>
<feature type="transmembrane region" description="Helical" evidence="1">
    <location>
        <begin position="35"/>
        <end position="57"/>
    </location>
</feature>
<organism evidence="2 3">
    <name type="scientific">Pontibacillus chungwhensis BH030062</name>
    <dbReference type="NCBI Taxonomy" id="1385513"/>
    <lineage>
        <taxon>Bacteria</taxon>
        <taxon>Bacillati</taxon>
        <taxon>Bacillota</taxon>
        <taxon>Bacilli</taxon>
        <taxon>Bacillales</taxon>
        <taxon>Bacillaceae</taxon>
        <taxon>Pontibacillus</taxon>
    </lineage>
</organism>
<gene>
    <name evidence="2" type="ORF">N780_18815</name>
</gene>
<dbReference type="EMBL" id="AVBG01000005">
    <property type="protein sequence ID" value="KGP91679.1"/>
    <property type="molecule type" value="Genomic_DNA"/>
</dbReference>
<sequence length="105" mass="11943">MFIFQAIVSVLLFFVLFFGISFLVNMLLRKTWLIAFLYPIIIVFIVDNISTFNYFTAFNESLSTAMSHLVNLQVIDMVILSSGLAGAICSGVVIRMLRVRGYQMF</sequence>
<evidence type="ECO:0000256" key="1">
    <source>
        <dbReference type="SAM" id="Phobius"/>
    </source>
</evidence>
<feature type="transmembrane region" description="Helical" evidence="1">
    <location>
        <begin position="6"/>
        <end position="28"/>
    </location>
</feature>
<keyword evidence="1" id="KW-0472">Membrane</keyword>
<dbReference type="RefSeq" id="WP_036782622.1">
    <property type="nucleotide sequence ID" value="NZ_AVBG01000005.1"/>
</dbReference>
<dbReference type="STRING" id="1385513.N780_18815"/>
<protein>
    <submittedName>
        <fullName evidence="2">Membrane protein</fullName>
    </submittedName>
</protein>
<dbReference type="InterPro" id="IPR025917">
    <property type="entry name" value="YuiB"/>
</dbReference>
<feature type="transmembrane region" description="Helical" evidence="1">
    <location>
        <begin position="77"/>
        <end position="97"/>
    </location>
</feature>
<keyword evidence="1" id="KW-1133">Transmembrane helix</keyword>
<name>A0A0A2UUS8_9BACI</name>